<name>A0A2W6MVS2_9HELI</name>
<gene>
    <name evidence="1" type="ORF">B6S12_02905</name>
</gene>
<dbReference type="RefSeq" id="WP_111229326.1">
    <property type="nucleotide sequence ID" value="NZ_NBIU01000005.1"/>
</dbReference>
<accession>A0A2W6MVS2</accession>
<dbReference type="AlphaFoldDB" id="A0A2W6MVS2"/>
<protein>
    <recommendedName>
        <fullName evidence="3">UDP-2,4-diacetamido-2,4, 6-trideoxy-beta-L-altropyranose hydrolase</fullName>
    </recommendedName>
</protein>
<evidence type="ECO:0000313" key="1">
    <source>
        <dbReference type="EMBL" id="PZT48605.1"/>
    </source>
</evidence>
<comment type="caution">
    <text evidence="1">The sequence shown here is derived from an EMBL/GenBank/DDBJ whole genome shotgun (WGS) entry which is preliminary data.</text>
</comment>
<organism evidence="1 2">
    <name type="scientific">Helicobacter valdiviensis</name>
    <dbReference type="NCBI Taxonomy" id="1458358"/>
    <lineage>
        <taxon>Bacteria</taxon>
        <taxon>Pseudomonadati</taxon>
        <taxon>Campylobacterota</taxon>
        <taxon>Epsilonproteobacteria</taxon>
        <taxon>Campylobacterales</taxon>
        <taxon>Helicobacteraceae</taxon>
        <taxon>Helicobacter</taxon>
    </lineage>
</organism>
<sequence length="300" mass="33903">MAKALLFADGSNGVGFGHISRTKALQSLLEHFGVKTSFFQSDTLEKNLTPCDILVLDSYVLLQTAYQKAQNYSKNCIFFDDTLRLNYPKNSIILNSSFGADLKIYQKVYPNCRLWIGKDFMLLQEEFLKALHSMPPPLSKNPKKVLLSLGGEDILGLLPKISTFSFLANLELHCISKTPLSPNIKTYYNLTPKQMRLLMQEMDICISAGGQTLGELLACGVPTIALEITQNQACNIQGFKDCILSIQEVWKLNHIQLQTQLEEKFLTILHLQMRQNLRNNSQKLLKTNGAWKKCIQKILS</sequence>
<proteinExistence type="predicted"/>
<keyword evidence="2" id="KW-1185">Reference proteome</keyword>
<evidence type="ECO:0008006" key="3">
    <source>
        <dbReference type="Google" id="ProtNLM"/>
    </source>
</evidence>
<dbReference type="OrthoDB" id="5330177at2"/>
<evidence type="ECO:0000313" key="2">
    <source>
        <dbReference type="Proteomes" id="UP000249746"/>
    </source>
</evidence>
<dbReference type="Gene3D" id="3.40.50.11190">
    <property type="match status" value="1"/>
</dbReference>
<dbReference type="Gene3D" id="3.40.50.2000">
    <property type="entry name" value="Glycogen Phosphorylase B"/>
    <property type="match status" value="1"/>
</dbReference>
<dbReference type="SUPFAM" id="SSF53756">
    <property type="entry name" value="UDP-Glycosyltransferase/glycogen phosphorylase"/>
    <property type="match status" value="1"/>
</dbReference>
<dbReference type="EMBL" id="NBIU01000005">
    <property type="protein sequence ID" value="PZT48605.1"/>
    <property type="molecule type" value="Genomic_DNA"/>
</dbReference>
<dbReference type="Proteomes" id="UP000249746">
    <property type="component" value="Unassembled WGS sequence"/>
</dbReference>
<reference evidence="1 2" key="1">
    <citation type="submission" date="2017-03" db="EMBL/GenBank/DDBJ databases">
        <title>Genomic and clinical evidence uncovers the enterohepatic species Helicobacter valdiviensis as a potential human intestinal pathogen.</title>
        <authorList>
            <person name="Fresia P."/>
            <person name="Jara R."/>
            <person name="Sierra R."/>
            <person name="Ferres I."/>
            <person name="Greif G."/>
            <person name="Iraola G."/>
            <person name="Collado L."/>
        </authorList>
    </citation>
    <scope>NUCLEOTIDE SEQUENCE [LARGE SCALE GENOMIC DNA]</scope>
    <source>
        <strain evidence="1 2">WBE14</strain>
    </source>
</reference>